<dbReference type="GO" id="GO:0005737">
    <property type="term" value="C:cytoplasm"/>
    <property type="evidence" value="ECO:0007669"/>
    <property type="project" value="TreeGrafter"/>
</dbReference>
<accession>A0A7J6TR86</accession>
<dbReference type="Gene3D" id="3.40.50.150">
    <property type="entry name" value="Vaccinia Virus protein VP39"/>
    <property type="match status" value="1"/>
</dbReference>
<feature type="region of interest" description="Disordered" evidence="1">
    <location>
        <begin position="389"/>
        <end position="409"/>
    </location>
</feature>
<dbReference type="Proteomes" id="UP000574390">
    <property type="component" value="Unassembled WGS sequence"/>
</dbReference>
<dbReference type="PANTHER" id="PTHR13369">
    <property type="match status" value="1"/>
</dbReference>
<feature type="region of interest" description="Disordered" evidence="1">
    <location>
        <begin position="613"/>
        <end position="664"/>
    </location>
</feature>
<dbReference type="SUPFAM" id="SSF53335">
    <property type="entry name" value="S-adenosyl-L-methionine-dependent methyltransferases"/>
    <property type="match status" value="1"/>
</dbReference>
<evidence type="ECO:0000313" key="4">
    <source>
        <dbReference type="Proteomes" id="UP000574390"/>
    </source>
</evidence>
<name>A0A7J6TR86_PEROL</name>
<dbReference type="PANTHER" id="PTHR13369:SF0">
    <property type="entry name" value="GLUTATHIONE S-TRANSFERASE C-TERMINAL DOMAIN-CONTAINING PROTEIN"/>
    <property type="match status" value="1"/>
</dbReference>
<dbReference type="InterPro" id="IPR029063">
    <property type="entry name" value="SAM-dependent_MTases_sf"/>
</dbReference>
<evidence type="ECO:0000259" key="2">
    <source>
        <dbReference type="Pfam" id="PF13679"/>
    </source>
</evidence>
<feature type="domain" description="Methyltransferase" evidence="2">
    <location>
        <begin position="163"/>
        <end position="299"/>
    </location>
</feature>
<dbReference type="EMBL" id="JABANM010005459">
    <property type="protein sequence ID" value="KAF4747585.1"/>
    <property type="molecule type" value="Genomic_DNA"/>
</dbReference>
<reference evidence="3 4" key="1">
    <citation type="submission" date="2020-04" db="EMBL/GenBank/DDBJ databases">
        <title>Perkinsus olseni comparative genomics.</title>
        <authorList>
            <person name="Bogema D.R."/>
        </authorList>
    </citation>
    <scope>NUCLEOTIDE SEQUENCE [LARGE SCALE GENOMIC DNA]</scope>
    <source>
        <strain evidence="3">ATCC PRA-205</strain>
    </source>
</reference>
<comment type="caution">
    <text evidence="3">The sequence shown here is derived from an EMBL/GenBank/DDBJ whole genome shotgun (WGS) entry which is preliminary data.</text>
</comment>
<dbReference type="AlphaFoldDB" id="A0A7J6TR86"/>
<dbReference type="Pfam" id="PF13679">
    <property type="entry name" value="Methyltransf_32"/>
    <property type="match status" value="1"/>
</dbReference>
<organism evidence="3 4">
    <name type="scientific">Perkinsus olseni</name>
    <name type="common">Perkinsus atlanticus</name>
    <dbReference type="NCBI Taxonomy" id="32597"/>
    <lineage>
        <taxon>Eukaryota</taxon>
        <taxon>Sar</taxon>
        <taxon>Alveolata</taxon>
        <taxon>Perkinsozoa</taxon>
        <taxon>Perkinsea</taxon>
        <taxon>Perkinsida</taxon>
        <taxon>Perkinsidae</taxon>
        <taxon>Perkinsus</taxon>
    </lineage>
</organism>
<evidence type="ECO:0000313" key="3">
    <source>
        <dbReference type="EMBL" id="KAF4747585.1"/>
    </source>
</evidence>
<gene>
    <name evidence="3" type="ORF">FOZ62_032247</name>
</gene>
<proteinExistence type="predicted"/>
<evidence type="ECO:0000256" key="1">
    <source>
        <dbReference type="SAM" id="MobiDB-lite"/>
    </source>
</evidence>
<feature type="non-terminal residue" evidence="3">
    <location>
        <position position="1"/>
    </location>
</feature>
<protein>
    <recommendedName>
        <fullName evidence="2">Methyltransferase domain-containing protein</fullName>
    </recommendedName>
</protein>
<feature type="compositionally biased region" description="Low complexity" evidence="1">
    <location>
        <begin position="628"/>
        <end position="644"/>
    </location>
</feature>
<dbReference type="InterPro" id="IPR025714">
    <property type="entry name" value="Methyltranfer_dom"/>
</dbReference>
<sequence length="664" mass="71131">MPSAVAATDDGRGFNGQFKKLYRGNVMSQLRKYKMGKIDLDQLEVRSSVPKADLMEVVGLDGEELAHAVELMLAEVNERNRSARRAHNREVHDAEIDGILEYCEDRLPASVSVRRVEESERAPIDWSRLPKHLIPEMMNISLYYHLKRGDYEGAALRINHGKRKRAQIEHMVSLLRSQVQFPGSESPRVKIVDLGGGRGDLALTIAHELPTSDVTVLDIKEISVKQALYRAEKLGLSHRVHGTVCDLSQYDVSTLGFDVAVGLHCCAGLSDVAIDLCERNARHRPTTLVACTCCFGKMKQWFGPEGGVFCYPRTPSLDVPLDRYEMLCQTAEDDRRGSISRRAKLFINQDRVNAAQERSSTEDSPAPRLISAEIVELPPVHSFKNEVLADASPPPAPPSDAPTTAAAPSGEATVHIPRSIAHSEVAVNRHKRLQKTKLCKYGEDCAYRAIGRCFYAHSIEEVQPRPPKTDEEIAAEHAETIRNIAIQEQAAAMLAANPWCNPQMAALAATSMTGFPTMPAAYGASATTTAYWAALLAQAATAGELARAAGATAIPSPQLLPADLMAAAAGVSSTSSSSMDSSGLLGGFPGLPPAGSLDFALLGLQSGDGLLPTVGAPAPTTPAPPVPVSSSSNTLSSLLLSKPPGLVPPGETPDASSRAPSVDA</sequence>
<feature type="compositionally biased region" description="Polar residues" evidence="1">
    <location>
        <begin position="654"/>
        <end position="664"/>
    </location>
</feature>